<proteinExistence type="predicted"/>
<organism evidence="1 2">
    <name type="scientific">Rhizobium laguerreae</name>
    <dbReference type="NCBI Taxonomy" id="1076926"/>
    <lineage>
        <taxon>Bacteria</taxon>
        <taxon>Pseudomonadati</taxon>
        <taxon>Pseudomonadota</taxon>
        <taxon>Alphaproteobacteria</taxon>
        <taxon>Hyphomicrobiales</taxon>
        <taxon>Rhizobiaceae</taxon>
        <taxon>Rhizobium/Agrobacterium group</taxon>
        <taxon>Rhizobium</taxon>
    </lineage>
</organism>
<dbReference type="AlphaFoldDB" id="A0AAX2QU81"/>
<reference evidence="1 2" key="1">
    <citation type="submission" date="2019-03" db="EMBL/GenBank/DDBJ databases">
        <title>Genomic Encyclopedia of Type Strains, Phase IV (KMG-V): Genome sequencing to study the core and pangenomes of soil and plant-associated prokaryotes.</title>
        <authorList>
            <person name="Whitman W."/>
        </authorList>
    </citation>
    <scope>NUCLEOTIDE SEQUENCE [LARGE SCALE GENOMIC DNA]</scope>
    <source>
        <strain evidence="1 2">FB403</strain>
    </source>
</reference>
<dbReference type="Proteomes" id="UP000295021">
    <property type="component" value="Unassembled WGS sequence"/>
</dbReference>
<name>A0AAX2QU81_9HYPH</name>
<accession>A0AAX2QU81</accession>
<sequence length="198" mass="22482">MERPDGPTQAHLSRARHLSSEPAWSENTFVLWRRLSTVLNPSSPLRRCSGLSSHSWRWPQCRSRWALSSPQLPTARSAITITMALLMVPVGWLEPRPISDFSSNHPRSRRSPSSVGLLTHRPAIMGGARDRITGTRNRSRFNRAMDALNRARVQSRPCNRYACRRALFRKSTSSPICILASCTHGSSIRTYRVEMPRH</sequence>
<evidence type="ECO:0000313" key="1">
    <source>
        <dbReference type="EMBL" id="TCU29718.1"/>
    </source>
</evidence>
<dbReference type="EMBL" id="SMBI01000001">
    <property type="protein sequence ID" value="TCU29718.1"/>
    <property type="molecule type" value="Genomic_DNA"/>
</dbReference>
<protein>
    <submittedName>
        <fullName evidence="1">Uncharacterized protein</fullName>
    </submittedName>
</protein>
<comment type="caution">
    <text evidence="1">The sequence shown here is derived from an EMBL/GenBank/DDBJ whole genome shotgun (WGS) entry which is preliminary data.</text>
</comment>
<evidence type="ECO:0000313" key="2">
    <source>
        <dbReference type="Proteomes" id="UP000295021"/>
    </source>
</evidence>
<gene>
    <name evidence="1" type="ORF">EV131_101200</name>
</gene>